<evidence type="ECO:0000313" key="3">
    <source>
        <dbReference type="Proteomes" id="UP000603904"/>
    </source>
</evidence>
<dbReference type="RefSeq" id="WP_239103750.1">
    <property type="nucleotide sequence ID" value="NZ_BAAAGP010000010.1"/>
</dbReference>
<evidence type="ECO:0008006" key="4">
    <source>
        <dbReference type="Google" id="ProtNLM"/>
    </source>
</evidence>
<name>A0ABQ4G1P4_9ACTN</name>
<sequence length="133" mass="13554">MSTGPAETSRRAEAPGAPAEGATHGETATGTTTGRPKDVSAADVAARVESCPDVVRLSRGPFGAVATYLPGGLVPGVVVRDDRIEIHIVARYGRPLPEIAEAVRDAVADLADGRPVDVIVADVESAGGTREEG</sequence>
<dbReference type="Proteomes" id="UP000603904">
    <property type="component" value="Unassembled WGS sequence"/>
</dbReference>
<protein>
    <recommendedName>
        <fullName evidence="4">Asp23/Gls24 family envelope stress response protein</fullName>
    </recommendedName>
</protein>
<evidence type="ECO:0000313" key="2">
    <source>
        <dbReference type="EMBL" id="GIH40989.1"/>
    </source>
</evidence>
<comment type="caution">
    <text evidence="2">The sequence shown here is derived from an EMBL/GenBank/DDBJ whole genome shotgun (WGS) entry which is preliminary data.</text>
</comment>
<feature type="region of interest" description="Disordered" evidence="1">
    <location>
        <begin position="1"/>
        <end position="41"/>
    </location>
</feature>
<organism evidence="2 3">
    <name type="scientific">Microbispora corallina</name>
    <dbReference type="NCBI Taxonomy" id="83302"/>
    <lineage>
        <taxon>Bacteria</taxon>
        <taxon>Bacillati</taxon>
        <taxon>Actinomycetota</taxon>
        <taxon>Actinomycetes</taxon>
        <taxon>Streptosporangiales</taxon>
        <taxon>Streptosporangiaceae</taxon>
        <taxon>Microbispora</taxon>
    </lineage>
</organism>
<feature type="compositionally biased region" description="Low complexity" evidence="1">
    <location>
        <begin position="14"/>
        <end position="34"/>
    </location>
</feature>
<reference evidence="2 3" key="1">
    <citation type="submission" date="2021-01" db="EMBL/GenBank/DDBJ databases">
        <title>Whole genome shotgun sequence of Microbispora corallina NBRC 16416.</title>
        <authorList>
            <person name="Komaki H."/>
            <person name="Tamura T."/>
        </authorList>
    </citation>
    <scope>NUCLEOTIDE SEQUENCE [LARGE SCALE GENOMIC DNA]</scope>
    <source>
        <strain evidence="2 3">NBRC 16416</strain>
    </source>
</reference>
<keyword evidence="3" id="KW-1185">Reference proteome</keyword>
<dbReference type="EMBL" id="BOOC01000018">
    <property type="protein sequence ID" value="GIH40989.1"/>
    <property type="molecule type" value="Genomic_DNA"/>
</dbReference>
<accession>A0ABQ4G1P4</accession>
<gene>
    <name evidence="2" type="ORF">Mco01_39890</name>
</gene>
<proteinExistence type="predicted"/>
<evidence type="ECO:0000256" key="1">
    <source>
        <dbReference type="SAM" id="MobiDB-lite"/>
    </source>
</evidence>